<dbReference type="PROSITE" id="PS50097">
    <property type="entry name" value="BTB"/>
    <property type="match status" value="1"/>
</dbReference>
<dbReference type="PANTHER" id="PTHR24410">
    <property type="entry name" value="HL07962P-RELATED"/>
    <property type="match status" value="1"/>
</dbReference>
<dbReference type="SMART" id="SM00225">
    <property type="entry name" value="BTB"/>
    <property type="match status" value="1"/>
</dbReference>
<proteinExistence type="predicted"/>
<dbReference type="STRING" id="1043002.A0A074XN77"/>
<keyword evidence="3" id="KW-1185">Reference proteome</keyword>
<dbReference type="Gene3D" id="3.30.710.10">
    <property type="entry name" value="Potassium Channel Kv1.1, Chain A"/>
    <property type="match status" value="1"/>
</dbReference>
<dbReference type="HOGENOM" id="CLU_087641_0_0_1"/>
<dbReference type="OrthoDB" id="6359816at2759"/>
<dbReference type="RefSeq" id="XP_029763167.1">
    <property type="nucleotide sequence ID" value="XM_029909023.1"/>
</dbReference>
<evidence type="ECO:0000313" key="3">
    <source>
        <dbReference type="Proteomes" id="UP000030706"/>
    </source>
</evidence>
<gene>
    <name evidence="2" type="ORF">M438DRAFT_388834</name>
</gene>
<dbReference type="EMBL" id="KL584977">
    <property type="protein sequence ID" value="KEQ86980.1"/>
    <property type="molecule type" value="Genomic_DNA"/>
</dbReference>
<dbReference type="PANTHER" id="PTHR24410:SF23">
    <property type="entry name" value="BTB DOMAIN-CONTAINING PROTEIN-RELATED"/>
    <property type="match status" value="1"/>
</dbReference>
<reference evidence="2 3" key="1">
    <citation type="journal article" date="2014" name="BMC Genomics">
        <title>Genome sequencing of four Aureobasidium pullulans varieties: biotechnological potential, stress tolerance, and description of new species.</title>
        <authorList>
            <person name="Gostin Ar C."/>
            <person name="Ohm R.A."/>
            <person name="Kogej T."/>
            <person name="Sonjak S."/>
            <person name="Turk M."/>
            <person name="Zajc J."/>
            <person name="Zalar P."/>
            <person name="Grube M."/>
            <person name="Sun H."/>
            <person name="Han J."/>
            <person name="Sharma A."/>
            <person name="Chiniquy J."/>
            <person name="Ngan C.Y."/>
            <person name="Lipzen A."/>
            <person name="Barry K."/>
            <person name="Grigoriev I.V."/>
            <person name="Gunde-Cimerman N."/>
        </authorList>
    </citation>
    <scope>NUCLEOTIDE SEQUENCE [LARGE SCALE GENOMIC DNA]</scope>
    <source>
        <strain evidence="2 3">EXF-150</strain>
    </source>
</reference>
<protein>
    <recommendedName>
        <fullName evidence="1">BTB domain-containing protein</fullName>
    </recommendedName>
</protein>
<dbReference type="InterPro" id="IPR011333">
    <property type="entry name" value="SKP1/BTB/POZ_sf"/>
</dbReference>
<name>A0A074XN77_AURPU</name>
<evidence type="ECO:0000259" key="1">
    <source>
        <dbReference type="PROSITE" id="PS50097"/>
    </source>
</evidence>
<sequence length="272" mass="30267">MAEPPNQSDDGQSPDDVFNSEEDSDITLVFGKNKVFAHRVILRLWSPFFKRAFKSQFPVATSPSFEFDDQEDCDAVYSMLRHMYNMPYGQHPNNQIRSLQHCIQVFTIADKYDCPLLRETAVTQFTLKSAKLLYTLDATWGTISSLIVHCIPRLCGPDAPQLADSSLRNRMLEICMARYGRLAQEDVFKKEMQAGRLFDGDAAIKILARVSQRLTASGDTQDFTNLLSAETVEDAVPIASNGASASSLFERRVLARMRGGGRGGGRGRGRGS</sequence>
<evidence type="ECO:0000313" key="2">
    <source>
        <dbReference type="EMBL" id="KEQ86980.1"/>
    </source>
</evidence>
<dbReference type="InterPro" id="IPR051481">
    <property type="entry name" value="BTB-POZ/Galectin-3-binding"/>
</dbReference>
<dbReference type="InterPro" id="IPR000210">
    <property type="entry name" value="BTB/POZ_dom"/>
</dbReference>
<dbReference type="CDD" id="cd18186">
    <property type="entry name" value="BTB_POZ_ZBTB_KLHL-like"/>
    <property type="match status" value="1"/>
</dbReference>
<accession>A0A074XN77</accession>
<organism evidence="2 3">
    <name type="scientific">Aureobasidium pullulans EXF-150</name>
    <dbReference type="NCBI Taxonomy" id="1043002"/>
    <lineage>
        <taxon>Eukaryota</taxon>
        <taxon>Fungi</taxon>
        <taxon>Dikarya</taxon>
        <taxon>Ascomycota</taxon>
        <taxon>Pezizomycotina</taxon>
        <taxon>Dothideomycetes</taxon>
        <taxon>Dothideomycetidae</taxon>
        <taxon>Dothideales</taxon>
        <taxon>Saccotheciaceae</taxon>
        <taxon>Aureobasidium</taxon>
    </lineage>
</organism>
<dbReference type="Pfam" id="PF00651">
    <property type="entry name" value="BTB"/>
    <property type="match status" value="1"/>
</dbReference>
<feature type="domain" description="BTB" evidence="1">
    <location>
        <begin position="24"/>
        <end position="85"/>
    </location>
</feature>
<dbReference type="SUPFAM" id="SSF54695">
    <property type="entry name" value="POZ domain"/>
    <property type="match status" value="1"/>
</dbReference>
<dbReference type="Proteomes" id="UP000030706">
    <property type="component" value="Unassembled WGS sequence"/>
</dbReference>
<dbReference type="AlphaFoldDB" id="A0A074XN77"/>
<dbReference type="GeneID" id="40751329"/>